<reference evidence="1 2" key="1">
    <citation type="journal article" date="2021" name="Sci. Rep.">
        <title>Genome sequencing of the multicellular alga Astrephomene provides insights into convergent evolution of germ-soma differentiation.</title>
        <authorList>
            <person name="Yamashita S."/>
            <person name="Yamamoto K."/>
            <person name="Matsuzaki R."/>
            <person name="Suzuki S."/>
            <person name="Yamaguchi H."/>
            <person name="Hirooka S."/>
            <person name="Minakuchi Y."/>
            <person name="Miyagishima S."/>
            <person name="Kawachi M."/>
            <person name="Toyoda A."/>
            <person name="Nozaki H."/>
        </authorList>
    </citation>
    <scope>NUCLEOTIDE SEQUENCE [LARGE SCALE GENOMIC DNA]</scope>
    <source>
        <strain evidence="1 2">NIES-4017</strain>
    </source>
</reference>
<dbReference type="EMBL" id="BMAR01000011">
    <property type="protein sequence ID" value="GFR45900.1"/>
    <property type="molecule type" value="Genomic_DNA"/>
</dbReference>
<dbReference type="InterPro" id="IPR027417">
    <property type="entry name" value="P-loop_NTPase"/>
</dbReference>
<dbReference type="Proteomes" id="UP001054857">
    <property type="component" value="Unassembled WGS sequence"/>
</dbReference>
<keyword evidence="2" id="KW-1185">Reference proteome</keyword>
<evidence type="ECO:0000313" key="1">
    <source>
        <dbReference type="EMBL" id="GFR45900.1"/>
    </source>
</evidence>
<evidence type="ECO:0000313" key="2">
    <source>
        <dbReference type="Proteomes" id="UP001054857"/>
    </source>
</evidence>
<dbReference type="SUPFAM" id="SSF52540">
    <property type="entry name" value="P-loop containing nucleoside triphosphate hydrolases"/>
    <property type="match status" value="1"/>
</dbReference>
<dbReference type="Gene3D" id="3.40.50.300">
    <property type="entry name" value="P-loop containing nucleotide triphosphate hydrolases"/>
    <property type="match status" value="1"/>
</dbReference>
<feature type="non-terminal residue" evidence="1">
    <location>
        <position position="1"/>
    </location>
</feature>
<gene>
    <name evidence="1" type="ORF">Agub_g7356</name>
</gene>
<name>A0AAD3DPX9_9CHLO</name>
<accession>A0AAD3DPX9</accession>
<comment type="caution">
    <text evidence="1">The sequence shown here is derived from an EMBL/GenBank/DDBJ whole genome shotgun (WGS) entry which is preliminary data.</text>
</comment>
<organism evidence="1 2">
    <name type="scientific">Astrephomene gubernaculifera</name>
    <dbReference type="NCBI Taxonomy" id="47775"/>
    <lineage>
        <taxon>Eukaryota</taxon>
        <taxon>Viridiplantae</taxon>
        <taxon>Chlorophyta</taxon>
        <taxon>core chlorophytes</taxon>
        <taxon>Chlorophyceae</taxon>
        <taxon>CS clade</taxon>
        <taxon>Chlamydomonadales</taxon>
        <taxon>Astrephomenaceae</taxon>
        <taxon>Astrephomene</taxon>
    </lineage>
</organism>
<protein>
    <submittedName>
        <fullName evidence="1">Uncharacterized protein</fullName>
    </submittedName>
</protein>
<sequence length="215" mass="21833">AKEYSLAEVKALGQKLLPDRCRAEYYLVTTHKMKGEEAPVVQLADDFFATLAADSESSRQALQWQRTDPATVDEINCVYVAATRPRCMLLLNRDVTQLVLGLHRRHVELVLPSPEPVAAAAGEATAASGQAAAAPGQAAATVAEVVTAGQAATAALEVVATAAATPAQKVVAAAQATTAATTPEDAAAAVGAMPSPAEAEATTVEAMGAAGATVA</sequence>
<feature type="non-terminal residue" evidence="1">
    <location>
        <position position="215"/>
    </location>
</feature>
<dbReference type="AlphaFoldDB" id="A0AAD3DPX9"/>
<proteinExistence type="predicted"/>